<proteinExistence type="predicted"/>
<gene>
    <name evidence="1" type="ORF">Q604_UNBC18627G0003</name>
</gene>
<name>W1WMY2_9ZZZZ</name>
<dbReference type="AlphaFoldDB" id="W1WMY2"/>
<comment type="caution">
    <text evidence="1">The sequence shown here is derived from an EMBL/GenBank/DDBJ whole genome shotgun (WGS) entry which is preliminary data.</text>
</comment>
<organism evidence="1">
    <name type="scientific">human gut metagenome</name>
    <dbReference type="NCBI Taxonomy" id="408170"/>
    <lineage>
        <taxon>unclassified sequences</taxon>
        <taxon>metagenomes</taxon>
        <taxon>organismal metagenomes</taxon>
    </lineage>
</organism>
<evidence type="ECO:0000313" key="1">
    <source>
        <dbReference type="EMBL" id="ETJ18470.1"/>
    </source>
</evidence>
<reference evidence="1" key="1">
    <citation type="submission" date="2013-12" db="EMBL/GenBank/DDBJ databases">
        <title>A Varibaculum cambriense genome reconstructed from a premature infant gut community with otherwise low bacterial novelty that shifts toward anaerobic metabolism during the third week of life.</title>
        <authorList>
            <person name="Brown C.T."/>
            <person name="Sharon I."/>
            <person name="Thomas B.C."/>
            <person name="Castelle C.J."/>
            <person name="Morowitz M.J."/>
            <person name="Banfield J.F."/>
        </authorList>
    </citation>
    <scope>NUCLEOTIDE SEQUENCE</scope>
</reference>
<accession>W1WMY2</accession>
<sequence>MGNNNALILTPRARTLFATEENYDGNKNPGKRVNKFDYTIQGQRWHFTITLPSTAVAVKAGKQPTTSNIEEVCNDKHVILTSLDLKAMGEHYTLKTDVKNTGISIQTIKPTGEVSEKTYDISSIPNQVVTVTSSNKTSRDDLAVSGTH</sequence>
<dbReference type="EMBL" id="AZMM01018627">
    <property type="protein sequence ID" value="ETJ18470.1"/>
    <property type="molecule type" value="Genomic_DNA"/>
</dbReference>
<protein>
    <submittedName>
        <fullName evidence="1">Uncharacterized protein</fullName>
    </submittedName>
</protein>